<gene>
    <name evidence="1" type="ORF">LOK49_LG09G01145</name>
</gene>
<keyword evidence="1" id="KW-0436">Ligase</keyword>
<evidence type="ECO:0000313" key="1">
    <source>
        <dbReference type="EMBL" id="KAI7999201.1"/>
    </source>
</evidence>
<reference evidence="1 2" key="1">
    <citation type="journal article" date="2022" name="Plant J.">
        <title>Chromosome-level genome of Camellia lanceoleosa provides a valuable resource for understanding genome evolution and self-incompatibility.</title>
        <authorList>
            <person name="Gong W."/>
            <person name="Xiao S."/>
            <person name="Wang L."/>
            <person name="Liao Z."/>
            <person name="Chang Y."/>
            <person name="Mo W."/>
            <person name="Hu G."/>
            <person name="Li W."/>
            <person name="Zhao G."/>
            <person name="Zhu H."/>
            <person name="Hu X."/>
            <person name="Ji K."/>
            <person name="Xiang X."/>
            <person name="Song Q."/>
            <person name="Yuan D."/>
            <person name="Jin S."/>
            <person name="Zhang L."/>
        </authorList>
    </citation>
    <scope>NUCLEOTIDE SEQUENCE [LARGE SCALE GENOMIC DNA]</scope>
    <source>
        <strain evidence="1">SQ_2022a</strain>
    </source>
</reference>
<comment type="caution">
    <text evidence="1">The sequence shown here is derived from an EMBL/GenBank/DDBJ whole genome shotgun (WGS) entry which is preliminary data.</text>
</comment>
<evidence type="ECO:0000313" key="2">
    <source>
        <dbReference type="Proteomes" id="UP001060215"/>
    </source>
</evidence>
<organism evidence="1 2">
    <name type="scientific">Camellia lanceoleosa</name>
    <dbReference type="NCBI Taxonomy" id="1840588"/>
    <lineage>
        <taxon>Eukaryota</taxon>
        <taxon>Viridiplantae</taxon>
        <taxon>Streptophyta</taxon>
        <taxon>Embryophyta</taxon>
        <taxon>Tracheophyta</taxon>
        <taxon>Spermatophyta</taxon>
        <taxon>Magnoliopsida</taxon>
        <taxon>eudicotyledons</taxon>
        <taxon>Gunneridae</taxon>
        <taxon>Pentapetalae</taxon>
        <taxon>asterids</taxon>
        <taxon>Ericales</taxon>
        <taxon>Theaceae</taxon>
        <taxon>Camellia</taxon>
    </lineage>
</organism>
<protein>
    <submittedName>
        <fullName evidence="1">Leucine--tRNA ligase</fullName>
    </submittedName>
</protein>
<name>A0ACC0GIF2_9ERIC</name>
<accession>A0ACC0GIF2</accession>
<proteinExistence type="predicted"/>
<keyword evidence="2" id="KW-1185">Reference proteome</keyword>
<dbReference type="EMBL" id="CM045765">
    <property type="protein sequence ID" value="KAI7999201.1"/>
    <property type="molecule type" value="Genomic_DNA"/>
</dbReference>
<sequence>MVVMPDGGSSGDSERHYSGEGISVNSSSPILGLDINGLPSKEAASKVIEWVEKIGNGNKMGDGRQEREFGGEPPLSKSISWVETTDPLSRKLARRETNTMPQWAGSCWYYLRFMDPKNSEALVDKMKEMYWGPVDVYVGGAEHAVLHLLYSRFWHKVLYDIGVVSTKEAFKCVINQGIILGEVQYMACRDSDGNFIAADSVDVFGEHHQERIPDEKVMKSDSLRLYEMFMGPFRASKAWNTCGIEGVHRFLGRVWRLIVGSSLPNGTFRDGTVAIDNEPLLEQLCSLHKCIDKVTEEIEGTWFNTGISAMMEFINAAYKWDKLPRSAIEPFVLLLPSYAPHIAEELWSRLGHSNSLAYEPFPKFLRIWLECTEVGVMRRRTTYISKLMQKLASYLYVVLAGILADPAYLKESTVVLPVQINRKTRGTIQVEETCTEYDAFKLASIDQKLSKYLDGRNVRKKIYVPQHQGRLQCVNRFLSILFGAVICAMIAEFVRFSIGECCFGLVVSSYRFRVRLFEGRRSSFLLIQLDMDIMLFCTFGSSTVAVRGVNGLTLKCLIQNLCDRWVDVTPSSISISYKLPCHENQVMLCNDVDMENMFSIARSIGVTHINIVIDSQNEVDDLNREGGVVLSGRAPALSSQLSVNSSPADLFRTHRSLQIRSPCIAAKEMEGFNMEVSNPSSSSVCLCVRATEASGEQKTRWYIINLNEATSILGLCDKENVKKMEKEAKRRAYLFKKITGMFISGGKVEEMEEFFSTPLTPVCETPNMAIGCFWTTLGSVVYWFGSERGSHKVKYWDLADIQKGMEVAPPMISRRSCGKAVAIDGKIYVFGGTKPWGGSSTNCSSEAWAEVFDASNNEWKPLKQPSFRVPSMYLFLLPMHNEKIIIVGSLCERGLYAYHVCQDSWDVVDEKFELISPYCGPALAGHTLYWVGGDDIIHAYDLNEKKYFCGRIHFWALKQVLLLLRDDRCFPLLFFHLHDEMFCLIWEGLEYAAGRHRSVLLVHQFCVSKRIKRGVLGLSVKPFSTEYYLPNGIIFQSYDGIVLNTGGMGAPSGSH</sequence>
<dbReference type="Proteomes" id="UP001060215">
    <property type="component" value="Chromosome 8"/>
</dbReference>